<feature type="region of interest" description="Disordered" evidence="17">
    <location>
        <begin position="560"/>
        <end position="579"/>
    </location>
</feature>
<organism evidence="19 20">
    <name type="scientific">Ricinus communis</name>
    <name type="common">Castor bean</name>
    <dbReference type="NCBI Taxonomy" id="3988"/>
    <lineage>
        <taxon>Eukaryota</taxon>
        <taxon>Viridiplantae</taxon>
        <taxon>Streptophyta</taxon>
        <taxon>Embryophyta</taxon>
        <taxon>Tracheophyta</taxon>
        <taxon>Spermatophyta</taxon>
        <taxon>Magnoliopsida</taxon>
        <taxon>eudicotyledons</taxon>
        <taxon>Gunneridae</taxon>
        <taxon>Pentapetalae</taxon>
        <taxon>rosids</taxon>
        <taxon>fabids</taxon>
        <taxon>Malpighiales</taxon>
        <taxon>Euphorbiaceae</taxon>
        <taxon>Acalyphoideae</taxon>
        <taxon>Acalypheae</taxon>
        <taxon>Ricinus</taxon>
    </lineage>
</organism>
<keyword evidence="5" id="KW-0547">Nucleotide-binding</keyword>
<dbReference type="GO" id="GO:0031047">
    <property type="term" value="P:regulatory ncRNA-mediated gene silencing"/>
    <property type="evidence" value="ECO:0007669"/>
    <property type="project" value="UniProtKB-KW"/>
</dbReference>
<keyword evidence="4" id="KW-0540">Nuclease</keyword>
<feature type="compositionally biased region" description="Polar residues" evidence="17">
    <location>
        <begin position="610"/>
        <end position="628"/>
    </location>
</feature>
<dbReference type="GO" id="GO:0006325">
    <property type="term" value="P:chromatin organization"/>
    <property type="evidence" value="ECO:0007669"/>
    <property type="project" value="UniProtKB-KW"/>
</dbReference>
<keyword evidence="13" id="KW-0943">RNA-mediated gene silencing</keyword>
<evidence type="ECO:0000259" key="18">
    <source>
        <dbReference type="Pfam" id="PF17942"/>
    </source>
</evidence>
<keyword evidence="15" id="KW-0539">Nucleus</keyword>
<evidence type="ECO:0000313" key="20">
    <source>
        <dbReference type="Proteomes" id="UP000008311"/>
    </source>
</evidence>
<evidence type="ECO:0000256" key="4">
    <source>
        <dbReference type="ARBA" id="ARBA00022722"/>
    </source>
</evidence>
<comment type="cofactor">
    <cofactor evidence="1">
        <name>Mn(2+)</name>
        <dbReference type="ChEBI" id="CHEBI:29035"/>
    </cofactor>
</comment>
<accession>B9RM99</accession>
<evidence type="ECO:0000313" key="19">
    <source>
        <dbReference type="EMBL" id="EEF47422.1"/>
    </source>
</evidence>
<dbReference type="GO" id="GO:0016887">
    <property type="term" value="F:ATP hydrolysis activity"/>
    <property type="evidence" value="ECO:0007669"/>
    <property type="project" value="InterPro"/>
</dbReference>
<name>B9RM99_RICCO</name>
<feature type="region of interest" description="Disordered" evidence="17">
    <location>
        <begin position="76"/>
        <end position="97"/>
    </location>
</feature>
<proteinExistence type="inferred from homology"/>
<feature type="compositionally biased region" description="Low complexity" evidence="17">
    <location>
        <begin position="560"/>
        <end position="573"/>
    </location>
</feature>
<dbReference type="Pfam" id="PF17942">
    <property type="entry name" value="Morc6_S5"/>
    <property type="match status" value="1"/>
</dbReference>
<sequence length="786" mass="88097">MDNSSVTVKQESPEPIVNSSSSSSKHSFSGTTGTGSNDFGISSDINENNKRNRNTSGSCFDSLKIPKVENFSAMPADSLGSLQDNNARTPSSTFDQEVQSPLPLTAVYNNQEIYSSRNNNKAATALRCCKQFWKAGDYEEVTAHDHTHSAVGMDHVRMHPKFLHSNATSHKWALGAFAELLDNSLDEYNNGATYVNVDILRNQKDGSVMLLVEDNGGGMDPHKMRGCMSFGYSDKSREADSIGEYGNGFKTSTMRVGADVIVFSRSKGKDNMSPTQSIGLLSYTFLRATGKEDIVVPMIDLEKRGQGWDKKIRSSLNDWNANLDIILQWSPFASEEDLNQQFNSLEDHGTRVIIYNLWEDEEGTMELDFDADPHDIQIRGVNRDEKSIQMAETYPNCKHFLTYKHSLRSYAAILYLKLPIGFKIVLRGKDVEHHDISDDMMLAEDITYRPQSGNNLNVVAKGKIGFVKDAHHHIDIQGFCIYHRNRLIKAYCRLWNAAGSDGRGVIGVLEANFVKPAHDKQGFERTDVLQRLELRLIDIQKRYWSRNCHEIGYAPRCNVRSRTSSSTKRSNTKGQCSTSAANKLPAVAISLNQPSSTTGDQRCAPTNAVNLAGQGSANTSRTPFSSAQGRRDWTASIRSQQISTDSHSTQQAYISQGHTNIDTERINTMKAKEGPESSERLNGRTANMMDVCIKSLQSERDNRRKLASQLEEKTNELEAEKEKLNELDQINYLLINALQEERNAFAQEKKVLADKLEDALKEIDELKERVRQPEDSKLKSCKTEQQ</sequence>
<keyword evidence="8" id="KW-0378">Hydrolase</keyword>
<feature type="domain" description="Morc S5" evidence="18">
    <location>
        <begin position="405"/>
        <end position="544"/>
    </location>
</feature>
<evidence type="ECO:0000256" key="11">
    <source>
        <dbReference type="ARBA" id="ARBA00022884"/>
    </source>
</evidence>
<evidence type="ECO:0000256" key="16">
    <source>
        <dbReference type="SAM" id="Coils"/>
    </source>
</evidence>
<keyword evidence="10" id="KW-0156">Chromatin regulator</keyword>
<dbReference type="AlphaFoldDB" id="B9RM99"/>
<dbReference type="EMBL" id="EQ973789">
    <property type="protein sequence ID" value="EEF47422.1"/>
    <property type="molecule type" value="Genomic_DNA"/>
</dbReference>
<protein>
    <submittedName>
        <fullName evidence="19">Zinc finger protein, putative</fullName>
    </submittedName>
</protein>
<dbReference type="Pfam" id="PF13589">
    <property type="entry name" value="HATPase_c_3"/>
    <property type="match status" value="1"/>
</dbReference>
<evidence type="ECO:0000256" key="6">
    <source>
        <dbReference type="ARBA" id="ARBA00022759"/>
    </source>
</evidence>
<evidence type="ECO:0000256" key="14">
    <source>
        <dbReference type="ARBA" id="ARBA00023204"/>
    </source>
</evidence>
<keyword evidence="7" id="KW-0227">DNA damage</keyword>
<feature type="compositionally biased region" description="Polar residues" evidence="17">
    <location>
        <begin position="80"/>
        <end position="97"/>
    </location>
</feature>
<dbReference type="Gene3D" id="3.30.565.10">
    <property type="entry name" value="Histidine kinase-like ATPase, C-terminal domain"/>
    <property type="match status" value="1"/>
</dbReference>
<dbReference type="GO" id="GO:0005524">
    <property type="term" value="F:ATP binding"/>
    <property type="evidence" value="ECO:0007669"/>
    <property type="project" value="UniProtKB-KW"/>
</dbReference>
<feature type="coiled-coil region" evidence="16">
    <location>
        <begin position="693"/>
        <end position="776"/>
    </location>
</feature>
<gene>
    <name evidence="19" type="ORF">RCOM_1078800</name>
</gene>
<dbReference type="GO" id="GO:0004519">
    <property type="term" value="F:endonuclease activity"/>
    <property type="evidence" value="ECO:0007669"/>
    <property type="project" value="UniProtKB-KW"/>
</dbReference>
<dbReference type="PANTHER" id="PTHR23336:SF72">
    <property type="entry name" value="PROTEIN MICRORCHIDIA 5"/>
    <property type="match status" value="1"/>
</dbReference>
<evidence type="ECO:0000256" key="10">
    <source>
        <dbReference type="ARBA" id="ARBA00022853"/>
    </source>
</evidence>
<reference evidence="20" key="1">
    <citation type="journal article" date="2010" name="Nat. Biotechnol.">
        <title>Draft genome sequence of the oilseed species Ricinus communis.</title>
        <authorList>
            <person name="Chan A.P."/>
            <person name="Crabtree J."/>
            <person name="Zhao Q."/>
            <person name="Lorenzi H."/>
            <person name="Orvis J."/>
            <person name="Puiu D."/>
            <person name="Melake-Berhan A."/>
            <person name="Jones K.M."/>
            <person name="Redman J."/>
            <person name="Chen G."/>
            <person name="Cahoon E.B."/>
            <person name="Gedil M."/>
            <person name="Stanke M."/>
            <person name="Haas B.J."/>
            <person name="Wortman J.R."/>
            <person name="Fraser-Liggett C.M."/>
            <person name="Ravel J."/>
            <person name="Rabinowicz P.D."/>
        </authorList>
    </citation>
    <scope>NUCLEOTIDE SEQUENCE [LARGE SCALE GENOMIC DNA]</scope>
    <source>
        <strain evidence="20">cv. Hale</strain>
    </source>
</reference>
<keyword evidence="14" id="KW-0234">DNA repair</keyword>
<comment type="similarity">
    <text evidence="3">Belongs to the MORC ATPase protein family.</text>
</comment>
<keyword evidence="12 16" id="KW-0175">Coiled coil</keyword>
<evidence type="ECO:0000256" key="15">
    <source>
        <dbReference type="ARBA" id="ARBA00023242"/>
    </source>
</evidence>
<dbReference type="GO" id="GO:0003723">
    <property type="term" value="F:RNA binding"/>
    <property type="evidence" value="ECO:0007669"/>
    <property type="project" value="UniProtKB-KW"/>
</dbReference>
<feature type="compositionally biased region" description="Low complexity" evidence="17">
    <location>
        <begin position="19"/>
        <end position="36"/>
    </location>
</feature>
<dbReference type="PANTHER" id="PTHR23336">
    <property type="entry name" value="ZINC FINGER CW-TYPE COILED-COIL DOMAIN PROTEIN 3"/>
    <property type="match status" value="1"/>
</dbReference>
<dbReference type="SUPFAM" id="SSF55874">
    <property type="entry name" value="ATPase domain of HSP90 chaperone/DNA topoisomerase II/histidine kinase"/>
    <property type="match status" value="1"/>
</dbReference>
<feature type="compositionally biased region" description="Polar residues" evidence="17">
    <location>
        <begin position="37"/>
        <end position="46"/>
    </location>
</feature>
<evidence type="ECO:0000256" key="2">
    <source>
        <dbReference type="ARBA" id="ARBA00004123"/>
    </source>
</evidence>
<evidence type="ECO:0000256" key="12">
    <source>
        <dbReference type="ARBA" id="ARBA00023054"/>
    </source>
</evidence>
<evidence type="ECO:0000256" key="8">
    <source>
        <dbReference type="ARBA" id="ARBA00022801"/>
    </source>
</evidence>
<dbReference type="InterPro" id="IPR036890">
    <property type="entry name" value="HATPase_C_sf"/>
</dbReference>
<dbReference type="eggNOG" id="KOG1845">
    <property type="taxonomic scope" value="Eukaryota"/>
</dbReference>
<dbReference type="InParanoid" id="B9RM99"/>
<evidence type="ECO:0000256" key="5">
    <source>
        <dbReference type="ARBA" id="ARBA00022741"/>
    </source>
</evidence>
<dbReference type="GO" id="GO:0031349">
    <property type="term" value="P:positive regulation of defense response"/>
    <property type="evidence" value="ECO:0007669"/>
    <property type="project" value="UniProtKB-ARBA"/>
</dbReference>
<keyword evidence="6" id="KW-0255">Endonuclease</keyword>
<feature type="compositionally biased region" description="Polar residues" evidence="17">
    <location>
        <begin position="1"/>
        <end position="10"/>
    </location>
</feature>
<feature type="region of interest" description="Disordered" evidence="17">
    <location>
        <begin position="610"/>
        <end position="632"/>
    </location>
</feature>
<dbReference type="FunFam" id="3.30.565.10:FF:000075">
    <property type="entry name" value="MORC family CW-type zinc finger protein 4"/>
    <property type="match status" value="1"/>
</dbReference>
<comment type="subcellular location">
    <subcellularLocation>
        <location evidence="2">Nucleus</location>
    </subcellularLocation>
</comment>
<dbReference type="InterPro" id="IPR041006">
    <property type="entry name" value="Morc_S5"/>
</dbReference>
<keyword evidence="9" id="KW-0067">ATP-binding</keyword>
<dbReference type="GO" id="GO:0005634">
    <property type="term" value="C:nucleus"/>
    <property type="evidence" value="ECO:0000318"/>
    <property type="project" value="GO_Central"/>
</dbReference>
<keyword evidence="20" id="KW-1185">Reference proteome</keyword>
<evidence type="ECO:0000256" key="13">
    <source>
        <dbReference type="ARBA" id="ARBA00023158"/>
    </source>
</evidence>
<evidence type="ECO:0000256" key="3">
    <source>
        <dbReference type="ARBA" id="ARBA00007845"/>
    </source>
</evidence>
<keyword evidence="11" id="KW-0694">RNA-binding</keyword>
<evidence type="ECO:0000256" key="9">
    <source>
        <dbReference type="ARBA" id="ARBA00022840"/>
    </source>
</evidence>
<evidence type="ECO:0000256" key="17">
    <source>
        <dbReference type="SAM" id="MobiDB-lite"/>
    </source>
</evidence>
<dbReference type="GO" id="GO:0006281">
    <property type="term" value="P:DNA repair"/>
    <property type="evidence" value="ECO:0007669"/>
    <property type="project" value="UniProtKB-KW"/>
</dbReference>
<dbReference type="InterPro" id="IPR045261">
    <property type="entry name" value="MORC_ATPase"/>
</dbReference>
<evidence type="ECO:0000256" key="7">
    <source>
        <dbReference type="ARBA" id="ARBA00022763"/>
    </source>
</evidence>
<feature type="region of interest" description="Disordered" evidence="17">
    <location>
        <begin position="1"/>
        <end position="59"/>
    </location>
</feature>
<evidence type="ECO:0000256" key="1">
    <source>
        <dbReference type="ARBA" id="ARBA00001936"/>
    </source>
</evidence>
<dbReference type="Proteomes" id="UP000008311">
    <property type="component" value="Unassembled WGS sequence"/>
</dbReference>